<accession>A0A844QJS0</accession>
<protein>
    <submittedName>
        <fullName evidence="1">DUF3750 domain-containing protein</fullName>
    </submittedName>
</protein>
<dbReference type="EMBL" id="WPHG01000008">
    <property type="protein sequence ID" value="MVA99832.1"/>
    <property type="molecule type" value="Genomic_DNA"/>
</dbReference>
<dbReference type="RefSeq" id="WP_156715437.1">
    <property type="nucleotide sequence ID" value="NZ_WPHG01000008.1"/>
</dbReference>
<dbReference type="InterPro" id="IPR022224">
    <property type="entry name" value="DUF3750"/>
</dbReference>
<organism evidence="1 2">
    <name type="scientific">Nitratireductor arenosus</name>
    <dbReference type="NCBI Taxonomy" id="2682096"/>
    <lineage>
        <taxon>Bacteria</taxon>
        <taxon>Pseudomonadati</taxon>
        <taxon>Pseudomonadota</taxon>
        <taxon>Alphaproteobacteria</taxon>
        <taxon>Hyphomicrobiales</taxon>
        <taxon>Phyllobacteriaceae</taxon>
        <taxon>Nitratireductor</taxon>
    </lineage>
</organism>
<keyword evidence="2" id="KW-1185">Reference proteome</keyword>
<name>A0A844QJS0_9HYPH</name>
<evidence type="ECO:0000313" key="2">
    <source>
        <dbReference type="Proteomes" id="UP000463224"/>
    </source>
</evidence>
<comment type="caution">
    <text evidence="1">The sequence shown here is derived from an EMBL/GenBank/DDBJ whole genome shotgun (WGS) entry which is preliminary data.</text>
</comment>
<reference evidence="1 2" key="1">
    <citation type="submission" date="2019-12" db="EMBL/GenBank/DDBJ databases">
        <title>Nitratireductor arenosus sp. nov., Isolated from sea sand, Jeju island, South Korea.</title>
        <authorList>
            <person name="Kim W."/>
        </authorList>
    </citation>
    <scope>NUCLEOTIDE SEQUENCE [LARGE SCALE GENOMIC DNA]</scope>
    <source>
        <strain evidence="1 2">CAU 1489</strain>
    </source>
</reference>
<proteinExistence type="predicted"/>
<dbReference type="Pfam" id="PF12570">
    <property type="entry name" value="DUF3750"/>
    <property type="match status" value="1"/>
</dbReference>
<dbReference type="AlphaFoldDB" id="A0A844QJS0"/>
<sequence>MGAFLRPVVLSVVMLFALPTVVTALWWSLVDRPASWRSADWSSSGLLPAPESSDAAIYVLAARTGGFKGAFSAHSWIVLKRPGQRHYDRYDKVGWGLPVRRNGFVADGYWYSNPPRIVQAISGEAAASLLPVVEAAIAAYPFAGRCDYRIWPGPNSNSFVAHVLRQVPRLDVALPANAVGRDYAPGLASVSLSPDRRNLHVTLGGFAGLAVGRRYGFEIHLFGLVAGVDIARPALKIPAYGRLELLRR</sequence>
<gene>
    <name evidence="1" type="ORF">GN330_21495</name>
</gene>
<dbReference type="Proteomes" id="UP000463224">
    <property type="component" value="Unassembled WGS sequence"/>
</dbReference>
<evidence type="ECO:0000313" key="1">
    <source>
        <dbReference type="EMBL" id="MVA99832.1"/>
    </source>
</evidence>